<dbReference type="EMBL" id="CP060789">
    <property type="protein sequence ID" value="QNP56604.1"/>
    <property type="molecule type" value="Genomic_DNA"/>
</dbReference>
<keyword evidence="3" id="KW-1185">Reference proteome</keyword>
<proteinExistence type="predicted"/>
<protein>
    <submittedName>
        <fullName evidence="2">Uncharacterized protein</fullName>
    </submittedName>
</protein>
<accession>A0A7H0H7T8</accession>
<gene>
    <name evidence="2" type="ORF">H9L22_04125</name>
</gene>
<reference evidence="2 3" key="1">
    <citation type="submission" date="2020-08" db="EMBL/GenBank/DDBJ databases">
        <title>Genome sequence of Tessaracoccus defluvii JCM 17540T.</title>
        <authorList>
            <person name="Hyun D.-W."/>
            <person name="Bae J.-W."/>
        </authorList>
    </citation>
    <scope>NUCLEOTIDE SEQUENCE [LARGE SCALE GENOMIC DNA]</scope>
    <source>
        <strain evidence="2 3">JCM 17540</strain>
    </source>
</reference>
<evidence type="ECO:0000313" key="2">
    <source>
        <dbReference type="EMBL" id="QNP56604.1"/>
    </source>
</evidence>
<feature type="region of interest" description="Disordered" evidence="1">
    <location>
        <begin position="1"/>
        <end position="20"/>
    </location>
</feature>
<organism evidence="2 3">
    <name type="scientific">Tessaracoccus defluvii</name>
    <dbReference type="NCBI Taxonomy" id="1285901"/>
    <lineage>
        <taxon>Bacteria</taxon>
        <taxon>Bacillati</taxon>
        <taxon>Actinomycetota</taxon>
        <taxon>Actinomycetes</taxon>
        <taxon>Propionibacteriales</taxon>
        <taxon>Propionibacteriaceae</taxon>
        <taxon>Tessaracoccus</taxon>
    </lineage>
</organism>
<dbReference type="Proteomes" id="UP000516117">
    <property type="component" value="Chromosome"/>
</dbReference>
<dbReference type="AlphaFoldDB" id="A0A7H0H7T8"/>
<evidence type="ECO:0000256" key="1">
    <source>
        <dbReference type="SAM" id="MobiDB-lite"/>
    </source>
</evidence>
<name>A0A7H0H7T8_9ACTN</name>
<dbReference type="KEGG" id="tdf:H9L22_04125"/>
<sequence>MSRRYPPDLPPGEVGYGEPARAATPEAAALKEIVDGFSKAVRRRAEVAHVWCGSSGCKRALLVVYRVRAEFLAVPAGVRMTPEDRLEPGEAQGYWGMAPPFLLGKTWDLVSVACRCGAGPMMIDVLRLVLTLNTSGARDLTPRMNPDVVRPLPLPRPRALSVEEKAETLESFDHGGFVGIGES</sequence>
<dbReference type="RefSeq" id="WP_187721704.1">
    <property type="nucleotide sequence ID" value="NZ_BAABBL010000002.1"/>
</dbReference>
<evidence type="ECO:0000313" key="3">
    <source>
        <dbReference type="Proteomes" id="UP000516117"/>
    </source>
</evidence>